<feature type="chain" id="PRO_5012184890" description="Lipoprotein" evidence="1">
    <location>
        <begin position="21"/>
        <end position="119"/>
    </location>
</feature>
<keyword evidence="1" id="KW-0732">Signal</keyword>
<evidence type="ECO:0008006" key="4">
    <source>
        <dbReference type="Google" id="ProtNLM"/>
    </source>
</evidence>
<dbReference type="STRING" id="453582.SAMN05421580_10884"/>
<keyword evidence="3" id="KW-1185">Reference proteome</keyword>
<organism evidence="2 3">
    <name type="scientific">Rhodobacter aestuarii</name>
    <dbReference type="NCBI Taxonomy" id="453582"/>
    <lineage>
        <taxon>Bacteria</taxon>
        <taxon>Pseudomonadati</taxon>
        <taxon>Pseudomonadota</taxon>
        <taxon>Alphaproteobacteria</taxon>
        <taxon>Rhodobacterales</taxon>
        <taxon>Rhodobacter group</taxon>
        <taxon>Rhodobacter</taxon>
    </lineage>
</organism>
<dbReference type="Proteomes" id="UP000186221">
    <property type="component" value="Unassembled WGS sequence"/>
</dbReference>
<evidence type="ECO:0000313" key="2">
    <source>
        <dbReference type="EMBL" id="SIT00658.1"/>
    </source>
</evidence>
<proteinExistence type="predicted"/>
<accession>A0A1N7NQZ0</accession>
<name>A0A1N7NQZ0_9RHOB</name>
<sequence>MPPFAQVLPRFLLVAPVALAACVEGMPADPSAPRISQRGTCFAYVAAEDGGQYALVTGKGDGTREPPALKTNPMGAAAVDAAFARELKAMQVMPECLAVYAKSRAEAAPYVAPEPAAKS</sequence>
<evidence type="ECO:0000313" key="3">
    <source>
        <dbReference type="Proteomes" id="UP000186221"/>
    </source>
</evidence>
<dbReference type="OrthoDB" id="7690752at2"/>
<gene>
    <name evidence="2" type="ORF">SAMN05421580_10884</name>
</gene>
<protein>
    <recommendedName>
        <fullName evidence="4">Lipoprotein</fullName>
    </recommendedName>
</protein>
<feature type="signal peptide" evidence="1">
    <location>
        <begin position="1"/>
        <end position="20"/>
    </location>
</feature>
<reference evidence="3" key="1">
    <citation type="submission" date="2017-01" db="EMBL/GenBank/DDBJ databases">
        <authorList>
            <person name="Varghese N."/>
            <person name="Submissions S."/>
        </authorList>
    </citation>
    <scope>NUCLEOTIDE SEQUENCE [LARGE SCALE GENOMIC DNA]</scope>
    <source>
        <strain evidence="3">DSM 19945</strain>
    </source>
</reference>
<dbReference type="AlphaFoldDB" id="A0A1N7NQZ0"/>
<dbReference type="EMBL" id="FTOG01000008">
    <property type="protein sequence ID" value="SIT00658.1"/>
    <property type="molecule type" value="Genomic_DNA"/>
</dbReference>
<evidence type="ECO:0000256" key="1">
    <source>
        <dbReference type="SAM" id="SignalP"/>
    </source>
</evidence>
<dbReference type="RefSeq" id="WP_076485378.1">
    <property type="nucleotide sequence ID" value="NZ_FTOG01000008.1"/>
</dbReference>